<keyword evidence="1" id="KW-0519">Myristate</keyword>
<dbReference type="InterPro" id="IPR031632">
    <property type="entry name" value="SVIP"/>
</dbReference>
<feature type="compositionally biased region" description="Basic and acidic residues" evidence="4">
    <location>
        <begin position="88"/>
        <end position="99"/>
    </location>
</feature>
<evidence type="ECO:0000256" key="4">
    <source>
        <dbReference type="SAM" id="MobiDB-lite"/>
    </source>
</evidence>
<dbReference type="EnsemblPlants" id="AET5Gv20273400.5">
    <property type="protein sequence ID" value="AET5Gv20273400.5"/>
    <property type="gene ID" value="AET5Gv20273400"/>
</dbReference>
<evidence type="ECO:0000313" key="5">
    <source>
        <dbReference type="EnsemblPlants" id="AET5Gv20273400.5"/>
    </source>
</evidence>
<reference evidence="6" key="2">
    <citation type="journal article" date="2017" name="Nat. Plants">
        <title>The Aegilops tauschii genome reveals multiple impacts of transposons.</title>
        <authorList>
            <person name="Zhao G."/>
            <person name="Zou C."/>
            <person name="Li K."/>
            <person name="Wang K."/>
            <person name="Li T."/>
            <person name="Gao L."/>
            <person name="Zhang X."/>
            <person name="Wang H."/>
            <person name="Yang Z."/>
            <person name="Liu X."/>
            <person name="Jiang W."/>
            <person name="Mao L."/>
            <person name="Kong X."/>
            <person name="Jiao Y."/>
            <person name="Jia J."/>
        </authorList>
    </citation>
    <scope>NUCLEOTIDE SEQUENCE [LARGE SCALE GENOMIC DNA]</scope>
    <source>
        <strain evidence="6">cv. AL8/78</strain>
    </source>
</reference>
<proteinExistence type="predicted"/>
<dbReference type="Pfam" id="PF15811">
    <property type="entry name" value="SVIP"/>
    <property type="match status" value="1"/>
</dbReference>
<keyword evidence="2" id="KW-0564">Palmitate</keyword>
<dbReference type="PANTHER" id="PTHR36813:SF1">
    <property type="entry name" value="TRANSMEMBRANE PROTEIN"/>
    <property type="match status" value="1"/>
</dbReference>
<reference evidence="6" key="1">
    <citation type="journal article" date="2014" name="Science">
        <title>Ancient hybridizations among the ancestral genomes of bread wheat.</title>
        <authorList>
            <consortium name="International Wheat Genome Sequencing Consortium,"/>
            <person name="Marcussen T."/>
            <person name="Sandve S.R."/>
            <person name="Heier L."/>
            <person name="Spannagl M."/>
            <person name="Pfeifer M."/>
            <person name="Jakobsen K.S."/>
            <person name="Wulff B.B."/>
            <person name="Steuernagel B."/>
            <person name="Mayer K.F."/>
            <person name="Olsen O.A."/>
        </authorList>
    </citation>
    <scope>NUCLEOTIDE SEQUENCE [LARGE SCALE GENOMIC DNA]</scope>
    <source>
        <strain evidence="6">cv. AL8/78</strain>
    </source>
</reference>
<accession>A0A453K341</accession>
<feature type="region of interest" description="Disordered" evidence="4">
    <location>
        <begin position="88"/>
        <end position="130"/>
    </location>
</feature>
<name>A0A453K341_AEGTS</name>
<protein>
    <submittedName>
        <fullName evidence="5">Uncharacterized protein</fullName>
    </submittedName>
</protein>
<keyword evidence="3" id="KW-0449">Lipoprotein</keyword>
<evidence type="ECO:0000256" key="1">
    <source>
        <dbReference type="ARBA" id="ARBA00022707"/>
    </source>
</evidence>
<sequence length="130" mass="14290">RLSSRISKSPSSFSPDLLVHIIAYPKAETQKKPAIQARGWCEAAKDQRSGRELTMGQCGCFGAAQKEQRAEADRLEAQEARARAAEAAQKRQQEYEKSAAGRAARAQIKAMKEAKTSSNQGEPVLKWQMG</sequence>
<organism evidence="5 6">
    <name type="scientific">Aegilops tauschii subsp. strangulata</name>
    <name type="common">Goatgrass</name>
    <dbReference type="NCBI Taxonomy" id="200361"/>
    <lineage>
        <taxon>Eukaryota</taxon>
        <taxon>Viridiplantae</taxon>
        <taxon>Streptophyta</taxon>
        <taxon>Embryophyta</taxon>
        <taxon>Tracheophyta</taxon>
        <taxon>Spermatophyta</taxon>
        <taxon>Magnoliopsida</taxon>
        <taxon>Liliopsida</taxon>
        <taxon>Poales</taxon>
        <taxon>Poaceae</taxon>
        <taxon>BOP clade</taxon>
        <taxon>Pooideae</taxon>
        <taxon>Triticodae</taxon>
        <taxon>Triticeae</taxon>
        <taxon>Triticinae</taxon>
        <taxon>Aegilops</taxon>
    </lineage>
</organism>
<dbReference type="PANTHER" id="PTHR36813">
    <property type="entry name" value="TRANSMEMBRANE PROTEIN"/>
    <property type="match status" value="1"/>
</dbReference>
<dbReference type="AlphaFoldDB" id="A0A453K341"/>
<evidence type="ECO:0000256" key="3">
    <source>
        <dbReference type="ARBA" id="ARBA00023288"/>
    </source>
</evidence>
<reference evidence="5" key="4">
    <citation type="submission" date="2019-03" db="UniProtKB">
        <authorList>
            <consortium name="EnsemblPlants"/>
        </authorList>
    </citation>
    <scope>IDENTIFICATION</scope>
</reference>
<reference evidence="5" key="3">
    <citation type="journal article" date="2017" name="Nature">
        <title>Genome sequence of the progenitor of the wheat D genome Aegilops tauschii.</title>
        <authorList>
            <person name="Luo M.C."/>
            <person name="Gu Y.Q."/>
            <person name="Puiu D."/>
            <person name="Wang H."/>
            <person name="Twardziok S.O."/>
            <person name="Deal K.R."/>
            <person name="Huo N."/>
            <person name="Zhu T."/>
            <person name="Wang L."/>
            <person name="Wang Y."/>
            <person name="McGuire P.E."/>
            <person name="Liu S."/>
            <person name="Long H."/>
            <person name="Ramasamy R.K."/>
            <person name="Rodriguez J.C."/>
            <person name="Van S.L."/>
            <person name="Yuan L."/>
            <person name="Wang Z."/>
            <person name="Xia Z."/>
            <person name="Xiao L."/>
            <person name="Anderson O.D."/>
            <person name="Ouyang S."/>
            <person name="Liang Y."/>
            <person name="Zimin A.V."/>
            <person name="Pertea G."/>
            <person name="Qi P."/>
            <person name="Bennetzen J.L."/>
            <person name="Dai X."/>
            <person name="Dawson M.W."/>
            <person name="Muller H.G."/>
            <person name="Kugler K."/>
            <person name="Rivarola-Duarte L."/>
            <person name="Spannagl M."/>
            <person name="Mayer K.F.X."/>
            <person name="Lu F.H."/>
            <person name="Bevan M.W."/>
            <person name="Leroy P."/>
            <person name="Li P."/>
            <person name="You F.M."/>
            <person name="Sun Q."/>
            <person name="Liu Z."/>
            <person name="Lyons E."/>
            <person name="Wicker T."/>
            <person name="Salzberg S.L."/>
            <person name="Devos K.M."/>
            <person name="Dvorak J."/>
        </authorList>
    </citation>
    <scope>NUCLEOTIDE SEQUENCE [LARGE SCALE GENOMIC DNA]</scope>
    <source>
        <strain evidence="5">cv. AL8/78</strain>
    </source>
</reference>
<evidence type="ECO:0000313" key="6">
    <source>
        <dbReference type="Proteomes" id="UP000015105"/>
    </source>
</evidence>
<evidence type="ECO:0000256" key="2">
    <source>
        <dbReference type="ARBA" id="ARBA00023139"/>
    </source>
</evidence>
<keyword evidence="6" id="KW-1185">Reference proteome</keyword>
<dbReference type="Proteomes" id="UP000015105">
    <property type="component" value="Chromosome 5D"/>
</dbReference>
<reference evidence="5" key="5">
    <citation type="journal article" date="2021" name="G3 (Bethesda)">
        <title>Aegilops tauschii genome assembly Aet v5.0 features greater sequence contiguity and improved annotation.</title>
        <authorList>
            <person name="Wang L."/>
            <person name="Zhu T."/>
            <person name="Rodriguez J.C."/>
            <person name="Deal K.R."/>
            <person name="Dubcovsky J."/>
            <person name="McGuire P.E."/>
            <person name="Lux T."/>
            <person name="Spannagl M."/>
            <person name="Mayer K.F.X."/>
            <person name="Baldrich P."/>
            <person name="Meyers B.C."/>
            <person name="Huo N."/>
            <person name="Gu Y.Q."/>
            <person name="Zhou H."/>
            <person name="Devos K.M."/>
            <person name="Bennetzen J.L."/>
            <person name="Unver T."/>
            <person name="Budak H."/>
            <person name="Gulick P.J."/>
            <person name="Galiba G."/>
            <person name="Kalapos B."/>
            <person name="Nelson D.R."/>
            <person name="Li P."/>
            <person name="You F.M."/>
            <person name="Luo M.C."/>
            <person name="Dvorak J."/>
        </authorList>
    </citation>
    <scope>NUCLEOTIDE SEQUENCE [LARGE SCALE GENOMIC DNA]</scope>
    <source>
        <strain evidence="5">cv. AL8/78</strain>
    </source>
</reference>
<dbReference type="Gramene" id="AET5Gv20273400.5">
    <property type="protein sequence ID" value="AET5Gv20273400.5"/>
    <property type="gene ID" value="AET5Gv20273400"/>
</dbReference>